<keyword evidence="1" id="KW-0472">Membrane</keyword>
<proteinExistence type="predicted"/>
<keyword evidence="1" id="KW-0812">Transmembrane</keyword>
<dbReference type="EMBL" id="CP080034">
    <property type="protein sequence ID" value="QYC09701.1"/>
    <property type="molecule type" value="Genomic_DNA"/>
</dbReference>
<evidence type="ECO:0000313" key="2">
    <source>
        <dbReference type="EMBL" id="QYC09701.1"/>
    </source>
</evidence>
<dbReference type="RefSeq" id="WP_153923455.1">
    <property type="nucleotide sequence ID" value="NZ_CP080034.1"/>
</dbReference>
<sequence length="118" mass="12851">MVMRLRRRLSRLRDHLFTFGQRGGRLIGRGLALASGVFRPDHPKVTEERLKLGANGCQTAALTLAVAVFVTPQLNAAFVVTPAWIISSGIGVMLLIVAAHALLGYIPNPQTPQKEDRP</sequence>
<keyword evidence="3" id="KW-1185">Reference proteome</keyword>
<gene>
    <name evidence="2" type="ORF">KWG56_14085</name>
</gene>
<dbReference type="Proteomes" id="UP000824334">
    <property type="component" value="Chromosome"/>
</dbReference>
<evidence type="ECO:0000256" key="1">
    <source>
        <dbReference type="SAM" id="Phobius"/>
    </source>
</evidence>
<reference evidence="2 3" key="1">
    <citation type="submission" date="2021-07" db="EMBL/GenBank/DDBJ databases">
        <title>Isolation and characterization of bacteria from a gold mining with a capacity of golden bioaccumulation.</title>
        <authorList>
            <person name="Yang X.J."/>
        </authorList>
    </citation>
    <scope>NUCLEOTIDE SEQUENCE [LARGE SCALE GENOMIC DNA]</scope>
    <source>
        <strain evidence="2 3">Au29</strain>
    </source>
</reference>
<dbReference type="GeneID" id="94376413"/>
<accession>A0ABX8TET8</accession>
<protein>
    <submittedName>
        <fullName evidence="2">Uncharacterized protein</fullName>
    </submittedName>
</protein>
<organism evidence="2 3">
    <name type="scientific">Brevundimonas nasdae</name>
    <dbReference type="NCBI Taxonomy" id="172043"/>
    <lineage>
        <taxon>Bacteria</taxon>
        <taxon>Pseudomonadati</taxon>
        <taxon>Pseudomonadota</taxon>
        <taxon>Alphaproteobacteria</taxon>
        <taxon>Caulobacterales</taxon>
        <taxon>Caulobacteraceae</taxon>
        <taxon>Brevundimonas</taxon>
    </lineage>
</organism>
<keyword evidence="1" id="KW-1133">Transmembrane helix</keyword>
<evidence type="ECO:0000313" key="3">
    <source>
        <dbReference type="Proteomes" id="UP000824334"/>
    </source>
</evidence>
<name>A0ABX8TET8_9CAUL</name>
<feature type="transmembrane region" description="Helical" evidence="1">
    <location>
        <begin position="52"/>
        <end position="71"/>
    </location>
</feature>
<feature type="transmembrane region" description="Helical" evidence="1">
    <location>
        <begin position="83"/>
        <end position="106"/>
    </location>
</feature>